<reference evidence="7 8" key="1">
    <citation type="submission" date="2019-07" db="EMBL/GenBank/DDBJ databases">
        <title>Finished genome of Venturia effusa.</title>
        <authorList>
            <person name="Young C.A."/>
            <person name="Cox M.P."/>
            <person name="Ganley A.R.D."/>
            <person name="David W.J."/>
        </authorList>
    </citation>
    <scope>NUCLEOTIDE SEQUENCE [LARGE SCALE GENOMIC DNA]</scope>
    <source>
        <strain evidence="8">albino</strain>
    </source>
</reference>
<dbReference type="InterPro" id="IPR036291">
    <property type="entry name" value="NAD(P)-bd_dom_sf"/>
</dbReference>
<dbReference type="FunFam" id="3.40.50.720:FF:000084">
    <property type="entry name" value="Short-chain dehydrogenase reductase"/>
    <property type="match status" value="1"/>
</dbReference>
<dbReference type="InterPro" id="IPR002347">
    <property type="entry name" value="SDR_fam"/>
</dbReference>
<proteinExistence type="inferred from homology"/>
<dbReference type="GO" id="GO:0005506">
    <property type="term" value="F:iron ion binding"/>
    <property type="evidence" value="ECO:0007669"/>
    <property type="project" value="InterPro"/>
</dbReference>
<dbReference type="InterPro" id="IPR001128">
    <property type="entry name" value="Cyt_P450"/>
</dbReference>
<name>A0A517L3H5_9PEZI</name>
<dbReference type="Gene3D" id="1.10.630.10">
    <property type="entry name" value="Cytochrome P450"/>
    <property type="match status" value="1"/>
</dbReference>
<comment type="cofactor">
    <cofactor evidence="1">
        <name>heme</name>
        <dbReference type="ChEBI" id="CHEBI:30413"/>
    </cofactor>
</comment>
<dbReference type="OrthoDB" id="1470350at2759"/>
<dbReference type="InterPro" id="IPR050121">
    <property type="entry name" value="Cytochrome_P450_monoxygenase"/>
</dbReference>
<evidence type="ECO:0000313" key="7">
    <source>
        <dbReference type="EMBL" id="QDS70189.1"/>
    </source>
</evidence>
<dbReference type="Gene3D" id="3.40.50.720">
    <property type="entry name" value="NAD(P)-binding Rossmann-like Domain"/>
    <property type="match status" value="1"/>
</dbReference>
<dbReference type="Proteomes" id="UP000316270">
    <property type="component" value="Chromosome 4"/>
</dbReference>
<dbReference type="CDD" id="cd11058">
    <property type="entry name" value="CYP60B-like"/>
    <property type="match status" value="1"/>
</dbReference>
<keyword evidence="6" id="KW-0408">Iron</keyword>
<dbReference type="PRINTS" id="PR00081">
    <property type="entry name" value="GDHRDH"/>
</dbReference>
<evidence type="ECO:0000256" key="4">
    <source>
        <dbReference type="ARBA" id="ARBA00022723"/>
    </source>
</evidence>
<keyword evidence="3" id="KW-0349">Heme</keyword>
<evidence type="ECO:0000256" key="2">
    <source>
        <dbReference type="ARBA" id="ARBA00010617"/>
    </source>
</evidence>
<dbReference type="SUPFAM" id="SSF48264">
    <property type="entry name" value="Cytochrome P450"/>
    <property type="match status" value="1"/>
</dbReference>
<dbReference type="GO" id="GO:0020037">
    <property type="term" value="F:heme binding"/>
    <property type="evidence" value="ECO:0007669"/>
    <property type="project" value="InterPro"/>
</dbReference>
<protein>
    <submittedName>
        <fullName evidence="7">Uncharacterized protein</fullName>
    </submittedName>
</protein>
<comment type="similarity">
    <text evidence="2">Belongs to the cytochrome P450 family.</text>
</comment>
<evidence type="ECO:0000313" key="8">
    <source>
        <dbReference type="Proteomes" id="UP000316270"/>
    </source>
</evidence>
<dbReference type="PROSITE" id="PS00086">
    <property type="entry name" value="CYTOCHROME_P450"/>
    <property type="match status" value="1"/>
</dbReference>
<dbReference type="STRING" id="50376.A0A517L3H5"/>
<organism evidence="7 8">
    <name type="scientific">Venturia effusa</name>
    <dbReference type="NCBI Taxonomy" id="50376"/>
    <lineage>
        <taxon>Eukaryota</taxon>
        <taxon>Fungi</taxon>
        <taxon>Dikarya</taxon>
        <taxon>Ascomycota</taxon>
        <taxon>Pezizomycotina</taxon>
        <taxon>Dothideomycetes</taxon>
        <taxon>Pleosporomycetidae</taxon>
        <taxon>Venturiales</taxon>
        <taxon>Venturiaceae</taxon>
        <taxon>Venturia</taxon>
    </lineage>
</organism>
<dbReference type="GO" id="GO:0004497">
    <property type="term" value="F:monooxygenase activity"/>
    <property type="evidence" value="ECO:0007669"/>
    <property type="project" value="InterPro"/>
</dbReference>
<evidence type="ECO:0000256" key="1">
    <source>
        <dbReference type="ARBA" id="ARBA00001971"/>
    </source>
</evidence>
<dbReference type="PANTHER" id="PTHR24305:SF210">
    <property type="entry name" value="CYTOCHROME P450 MONOOXYGENASE ASQL-RELATED"/>
    <property type="match status" value="1"/>
</dbReference>
<sequence length="727" mass="79968">MSEFKNFGSLFRLDGKVALITGGSRGLGLHAATAFLLAGAKRVIITARKAGGAEGIDQAVERLNKLPVSGKAVGIAANVAETEDIERLVKVLETTEEKVDILVANAGATWGGPFEPTPDWSSKKILDLNVRGIFNLVRLSLPLMRKGATPENPSRIIIVSSTAGSNVPHIGNHGTIMYSVSKAAAHHLSRNLAMELGPQNFTVNTVAPGFFPSKLANGLIEILGGDEGLKADNPRGRLGEPEDIAGVMVFLASRAGAYINSEDIAVDGGARWSAGRLTKFPGPVLNAITPLPSIRSLLRGRLPLDEKIWHDKYGSVVRVGPTVLSFNSPQAWEDIYGFRVGSPNMHKDPIHVGSVDPIPGSTTLTMADDFNHARQRRALAYSFSQRALGEQEHIVGGYVDIFTEKLGRDLAFGEPFGCLKDEKFHDWVALVFESIKVGVLEQGTRRLAAPGGFLQTFLVDRIPAAKRALRRAHLTRSKEKVMRRLNAEKDSSHRDFIWYILQQREKHELKDDEIVLNGALFIVAGSETTANLLSGLISKLIWNPSKYEKLVNEIRTKITREHDLTSENIQKLPYFQACLEEGLRCHPPVPAGLLRTVPAGGATIDGDFVVEGTSVAVNSWAASHNPKNFKDCDQFIPERWVDAAYDGDAKKAMQPFSLGPRGCIGKHLSYMEMRLILGRLLWKFDIVSTDGAWRWDPSGEMKYMRAFNTWEKPDLNVKLVRVKRDKV</sequence>
<dbReference type="Pfam" id="PF00067">
    <property type="entry name" value="p450"/>
    <property type="match status" value="1"/>
</dbReference>
<gene>
    <name evidence="7" type="ORF">FKW77_006463</name>
</gene>
<dbReference type="PROSITE" id="PS00061">
    <property type="entry name" value="ADH_SHORT"/>
    <property type="match status" value="1"/>
</dbReference>
<accession>A0A517L3H5</accession>
<dbReference type="GO" id="GO:0016705">
    <property type="term" value="F:oxidoreductase activity, acting on paired donors, with incorporation or reduction of molecular oxygen"/>
    <property type="evidence" value="ECO:0007669"/>
    <property type="project" value="InterPro"/>
</dbReference>
<evidence type="ECO:0000256" key="5">
    <source>
        <dbReference type="ARBA" id="ARBA00022857"/>
    </source>
</evidence>
<keyword evidence="5" id="KW-0521">NADP</keyword>
<dbReference type="InterPro" id="IPR020904">
    <property type="entry name" value="Sc_DH/Rdtase_CS"/>
</dbReference>
<dbReference type="AlphaFoldDB" id="A0A517L3H5"/>
<dbReference type="SUPFAM" id="SSF51735">
    <property type="entry name" value="NAD(P)-binding Rossmann-fold domains"/>
    <property type="match status" value="1"/>
</dbReference>
<keyword evidence="4" id="KW-0479">Metal-binding</keyword>
<dbReference type="InterPro" id="IPR036396">
    <property type="entry name" value="Cyt_P450_sf"/>
</dbReference>
<dbReference type="Pfam" id="PF13561">
    <property type="entry name" value="adh_short_C2"/>
    <property type="match status" value="1"/>
</dbReference>
<evidence type="ECO:0000256" key="3">
    <source>
        <dbReference type="ARBA" id="ARBA00022617"/>
    </source>
</evidence>
<evidence type="ECO:0000256" key="6">
    <source>
        <dbReference type="ARBA" id="ARBA00023004"/>
    </source>
</evidence>
<dbReference type="InterPro" id="IPR017972">
    <property type="entry name" value="Cyt_P450_CS"/>
</dbReference>
<dbReference type="EMBL" id="CP042188">
    <property type="protein sequence ID" value="QDS70189.1"/>
    <property type="molecule type" value="Genomic_DNA"/>
</dbReference>
<dbReference type="PANTHER" id="PTHR24305">
    <property type="entry name" value="CYTOCHROME P450"/>
    <property type="match status" value="1"/>
</dbReference>
<keyword evidence="8" id="KW-1185">Reference proteome</keyword>